<dbReference type="InterPro" id="IPR001296">
    <property type="entry name" value="Glyco_trans_1"/>
</dbReference>
<feature type="domain" description="Glycosyltransferase subfamily 4-like N-terminal" evidence="2">
    <location>
        <begin position="28"/>
        <end position="170"/>
    </location>
</feature>
<evidence type="ECO:0000313" key="4">
    <source>
        <dbReference type="Proteomes" id="UP000297225"/>
    </source>
</evidence>
<dbReference type="Pfam" id="PF00534">
    <property type="entry name" value="Glycos_transf_1"/>
    <property type="match status" value="1"/>
</dbReference>
<evidence type="ECO:0000313" key="3">
    <source>
        <dbReference type="EMBL" id="TFH94294.1"/>
    </source>
</evidence>
<comment type="caution">
    <text evidence="3">The sequence shown here is derived from an EMBL/GenBank/DDBJ whole genome shotgun (WGS) entry which is preliminary data.</text>
</comment>
<proteinExistence type="predicted"/>
<gene>
    <name evidence="3" type="ORF">E4P47_08130</name>
</gene>
<protein>
    <submittedName>
        <fullName evidence="3">Glycosyltransferase family 1 protein</fullName>
    </submittedName>
</protein>
<evidence type="ECO:0000259" key="1">
    <source>
        <dbReference type="Pfam" id="PF00534"/>
    </source>
</evidence>
<dbReference type="InterPro" id="IPR050194">
    <property type="entry name" value="Glycosyltransferase_grp1"/>
</dbReference>
<sequence>MRESKLIRLATVSDSLSFLEGQLGFYNRVYEVVAVASGAERLHDVAVAEGVRTYEVKMARAISLWQDVKSLFSLISFFAKEKPLIVHSMTPKAGLLSMVAAWLTGVPVRIHTYTGLIFPTATGFKQQVLILMDRILCRCATRIIPEGQGVRNDLINYNITKKPLKVLLNGSIKGLDEEVFDPSRYSVKEREAFRESYGIYSGDFVFIFVGRLNRDKGINELVRAFRAVQEVRPCKLLLVGGREDDQNPILPETASEIERGEGIIFVGAQNDVRPFYAMSDALVFPSYREGFPNVPLEAGAMGLPSIVTDINGANEIIIEGQNGTIIPPRDAEALAGAMRKLLLDPDYVGRLAANARHLITSRYNARDIWEATLALYREAEERVNRK</sequence>
<dbReference type="CDD" id="cd03808">
    <property type="entry name" value="GT4_CapM-like"/>
    <property type="match status" value="1"/>
</dbReference>
<dbReference type="Pfam" id="PF13579">
    <property type="entry name" value="Glyco_trans_4_4"/>
    <property type="match status" value="1"/>
</dbReference>
<keyword evidence="4" id="KW-1185">Reference proteome</keyword>
<reference evidence="3 4" key="1">
    <citation type="submission" date="2019-03" db="EMBL/GenBank/DDBJ databases">
        <title>Porphyromonas levii Isolated from the Uterus of Dairy Cows.</title>
        <authorList>
            <person name="Francis A.M."/>
        </authorList>
    </citation>
    <scope>NUCLEOTIDE SEQUENCE [LARGE SCALE GENOMIC DNA]</scope>
    <source>
        <strain evidence="3 4">AF5678</strain>
    </source>
</reference>
<dbReference type="EMBL" id="SPNC01000146">
    <property type="protein sequence ID" value="TFH94294.1"/>
    <property type="molecule type" value="Genomic_DNA"/>
</dbReference>
<keyword evidence="3" id="KW-0808">Transferase</keyword>
<dbReference type="STRING" id="1122973.GCA_000379925_00040"/>
<dbReference type="InterPro" id="IPR028098">
    <property type="entry name" value="Glyco_trans_4-like_N"/>
</dbReference>
<name>A0A4Y8WND3_9PORP</name>
<dbReference type="SUPFAM" id="SSF53756">
    <property type="entry name" value="UDP-Glycosyltransferase/glycogen phosphorylase"/>
    <property type="match status" value="1"/>
</dbReference>
<dbReference type="RefSeq" id="WP_134849104.1">
    <property type="nucleotide sequence ID" value="NZ_CP197400.1"/>
</dbReference>
<evidence type="ECO:0000259" key="2">
    <source>
        <dbReference type="Pfam" id="PF13579"/>
    </source>
</evidence>
<dbReference type="Gene3D" id="3.40.50.2000">
    <property type="entry name" value="Glycogen Phosphorylase B"/>
    <property type="match status" value="2"/>
</dbReference>
<dbReference type="OrthoDB" id="9790710at2"/>
<accession>A0A4Y8WND3</accession>
<feature type="domain" description="Glycosyl transferase family 1" evidence="1">
    <location>
        <begin position="190"/>
        <end position="357"/>
    </location>
</feature>
<dbReference type="AlphaFoldDB" id="A0A4Y8WND3"/>
<dbReference type="GO" id="GO:0016757">
    <property type="term" value="F:glycosyltransferase activity"/>
    <property type="evidence" value="ECO:0007669"/>
    <property type="project" value="InterPro"/>
</dbReference>
<dbReference type="Proteomes" id="UP000297225">
    <property type="component" value="Unassembled WGS sequence"/>
</dbReference>
<dbReference type="PANTHER" id="PTHR45947">
    <property type="entry name" value="SULFOQUINOVOSYL TRANSFERASE SQD2"/>
    <property type="match status" value="1"/>
</dbReference>
<organism evidence="3 4">
    <name type="scientific">Porphyromonas levii</name>
    <dbReference type="NCBI Taxonomy" id="28114"/>
    <lineage>
        <taxon>Bacteria</taxon>
        <taxon>Pseudomonadati</taxon>
        <taxon>Bacteroidota</taxon>
        <taxon>Bacteroidia</taxon>
        <taxon>Bacteroidales</taxon>
        <taxon>Porphyromonadaceae</taxon>
        <taxon>Porphyromonas</taxon>
    </lineage>
</organism>
<dbReference type="PANTHER" id="PTHR45947:SF3">
    <property type="entry name" value="SULFOQUINOVOSYL TRANSFERASE SQD2"/>
    <property type="match status" value="1"/>
</dbReference>